<feature type="compositionally biased region" description="Basic residues" evidence="2">
    <location>
        <begin position="54"/>
        <end position="72"/>
    </location>
</feature>
<accession>A0A0N5BY13</accession>
<keyword evidence="3" id="KW-0472">Membrane</keyword>
<organism evidence="4 5">
    <name type="scientific">Strongyloides papillosus</name>
    <name type="common">Intestinal threadworm</name>
    <dbReference type="NCBI Taxonomy" id="174720"/>
    <lineage>
        <taxon>Eukaryota</taxon>
        <taxon>Metazoa</taxon>
        <taxon>Ecdysozoa</taxon>
        <taxon>Nematoda</taxon>
        <taxon>Chromadorea</taxon>
        <taxon>Rhabditida</taxon>
        <taxon>Tylenchina</taxon>
        <taxon>Panagrolaimomorpha</taxon>
        <taxon>Strongyloidoidea</taxon>
        <taxon>Strongyloididae</taxon>
        <taxon>Strongyloides</taxon>
    </lineage>
</organism>
<evidence type="ECO:0000256" key="3">
    <source>
        <dbReference type="SAM" id="Phobius"/>
    </source>
</evidence>
<feature type="transmembrane region" description="Helical" evidence="3">
    <location>
        <begin position="12"/>
        <end position="31"/>
    </location>
</feature>
<evidence type="ECO:0000256" key="2">
    <source>
        <dbReference type="SAM" id="MobiDB-lite"/>
    </source>
</evidence>
<proteinExistence type="predicted"/>
<keyword evidence="1" id="KW-0175">Coiled coil</keyword>
<feature type="region of interest" description="Disordered" evidence="2">
    <location>
        <begin position="54"/>
        <end position="127"/>
    </location>
</feature>
<dbReference type="WBParaSite" id="SPAL_0001067400.1">
    <property type="protein sequence ID" value="SPAL_0001067400.1"/>
    <property type="gene ID" value="SPAL_0001067400"/>
</dbReference>
<keyword evidence="3" id="KW-0812">Transmembrane</keyword>
<evidence type="ECO:0000256" key="1">
    <source>
        <dbReference type="SAM" id="Coils"/>
    </source>
</evidence>
<reference evidence="5" key="1">
    <citation type="submission" date="2017-02" db="UniProtKB">
        <authorList>
            <consortium name="WormBaseParasite"/>
        </authorList>
    </citation>
    <scope>IDENTIFICATION</scope>
</reference>
<feature type="compositionally biased region" description="Polar residues" evidence="2">
    <location>
        <begin position="95"/>
        <end position="109"/>
    </location>
</feature>
<feature type="coiled-coil region" evidence="1">
    <location>
        <begin position="165"/>
        <end position="192"/>
    </location>
</feature>
<protein>
    <submittedName>
        <fullName evidence="5">BZIP domain-containing protein</fullName>
    </submittedName>
</protein>
<keyword evidence="3" id="KW-1133">Transmembrane helix</keyword>
<sequence length="219" mass="25646">MRVILFGFPKIKIILFAVIFIIWLISAISFVRSNDGGNQLLSRVDQTDDLIYRSKRSRRKSKSNRNNIKQKHNSNVDNSNNKGNKNNINFGNENMDNFTRGNKNQSPLPSRSKINSRRRRRKINHRTGNNVYNRDESLYDANFYDYKNYYYYDGSEEGKKNIRKIKRLKENIKQLKIAIKEAKAALSTTTESTITTTRISKTKKVSKFRKSNNHLDSEI</sequence>
<feature type="compositionally biased region" description="Low complexity" evidence="2">
    <location>
        <begin position="73"/>
        <end position="94"/>
    </location>
</feature>
<evidence type="ECO:0000313" key="5">
    <source>
        <dbReference type="WBParaSite" id="SPAL_0001067400.1"/>
    </source>
</evidence>
<dbReference type="Proteomes" id="UP000046392">
    <property type="component" value="Unplaced"/>
</dbReference>
<name>A0A0N5BY13_STREA</name>
<feature type="compositionally biased region" description="Basic residues" evidence="2">
    <location>
        <begin position="114"/>
        <end position="125"/>
    </location>
</feature>
<evidence type="ECO:0000313" key="4">
    <source>
        <dbReference type="Proteomes" id="UP000046392"/>
    </source>
</evidence>
<dbReference type="AlphaFoldDB" id="A0A0N5BY13"/>
<keyword evidence="4" id="KW-1185">Reference proteome</keyword>